<feature type="domain" description="T6SS immunity protein Tdi1 C-terminal" evidence="2">
    <location>
        <begin position="114"/>
        <end position="186"/>
    </location>
</feature>
<dbReference type="EMBL" id="CP025791">
    <property type="protein sequence ID" value="AUP78749.1"/>
    <property type="molecule type" value="Genomic_DNA"/>
</dbReference>
<evidence type="ECO:0000259" key="2">
    <source>
        <dbReference type="Pfam" id="PF08906"/>
    </source>
</evidence>
<protein>
    <recommendedName>
        <fullName evidence="5">DUF1851 domain-containing protein</fullName>
    </recommendedName>
</protein>
<dbReference type="Pfam" id="PF08887">
    <property type="entry name" value="GAD-like"/>
    <property type="match status" value="1"/>
</dbReference>
<dbReference type="OrthoDB" id="2216648at2"/>
<dbReference type="Pfam" id="PF08906">
    <property type="entry name" value="T6SS_Tdi1_C"/>
    <property type="match status" value="1"/>
</dbReference>
<proteinExistence type="predicted"/>
<evidence type="ECO:0008006" key="5">
    <source>
        <dbReference type="Google" id="ProtNLM"/>
    </source>
</evidence>
<evidence type="ECO:0000313" key="4">
    <source>
        <dbReference type="Proteomes" id="UP000235826"/>
    </source>
</evidence>
<reference evidence="3 4" key="1">
    <citation type="submission" date="2018-01" db="EMBL/GenBank/DDBJ databases">
        <title>Complete genome sequence of Flavivirga eckloniae ECD14 isolated from seaweed Ecklonia cava.</title>
        <authorList>
            <person name="Lee J.H."/>
            <person name="Baik K.S."/>
            <person name="Seong C.N."/>
        </authorList>
    </citation>
    <scope>NUCLEOTIDE SEQUENCE [LARGE SCALE GENOMIC DNA]</scope>
    <source>
        <strain evidence="3 4">ECD14</strain>
    </source>
</reference>
<name>A0A2K9PNW0_9FLAO</name>
<dbReference type="KEGG" id="fek:C1H87_08570"/>
<dbReference type="RefSeq" id="WP_102755404.1">
    <property type="nucleotide sequence ID" value="NZ_CP025791.1"/>
</dbReference>
<dbReference type="InterPro" id="IPR015002">
    <property type="entry name" value="T6SS_Tdi1_C"/>
</dbReference>
<sequence>MKKFTNLFKPQQNVSPVSEDIIEEYKEKVPQLLIDLWRSNGHAKYNNGVIELINPKDFEPSLWTWLGREVENYVPFAISGFGELFYYRKLTETDEDVCMIDIQYRKIETIVWGLESFFEDFLTNEEDRKEWLREDLFNQAITEQGVLIKNEIFTFTPVLAMGGGEEVKYLKKGNAQVYQDIVFQMTM</sequence>
<feature type="domain" description="GAD-related" evidence="1">
    <location>
        <begin position="3"/>
        <end position="89"/>
    </location>
</feature>
<accession>A0A2K9PNW0</accession>
<evidence type="ECO:0000313" key="3">
    <source>
        <dbReference type="EMBL" id="AUP78749.1"/>
    </source>
</evidence>
<dbReference type="Proteomes" id="UP000235826">
    <property type="component" value="Chromosome"/>
</dbReference>
<keyword evidence="4" id="KW-1185">Reference proteome</keyword>
<dbReference type="InterPro" id="IPR014983">
    <property type="entry name" value="GAD-rel"/>
</dbReference>
<gene>
    <name evidence="3" type="ORF">C1H87_08570</name>
</gene>
<organism evidence="3 4">
    <name type="scientific">Flavivirga eckloniae</name>
    <dbReference type="NCBI Taxonomy" id="1803846"/>
    <lineage>
        <taxon>Bacteria</taxon>
        <taxon>Pseudomonadati</taxon>
        <taxon>Bacteroidota</taxon>
        <taxon>Flavobacteriia</taxon>
        <taxon>Flavobacteriales</taxon>
        <taxon>Flavobacteriaceae</taxon>
        <taxon>Flavivirga</taxon>
    </lineage>
</organism>
<dbReference type="AlphaFoldDB" id="A0A2K9PNW0"/>
<evidence type="ECO:0000259" key="1">
    <source>
        <dbReference type="Pfam" id="PF08887"/>
    </source>
</evidence>